<dbReference type="AlphaFoldDB" id="A0A9D2IHC0"/>
<evidence type="ECO:0000256" key="7">
    <source>
        <dbReference type="HAMAP-Rule" id="MF_00555"/>
    </source>
</evidence>
<dbReference type="PROSITE" id="PS50862">
    <property type="entry name" value="AA_TRNA_LIGASE_II"/>
    <property type="match status" value="1"/>
</dbReference>
<evidence type="ECO:0000259" key="9">
    <source>
        <dbReference type="PROSITE" id="PS50862"/>
    </source>
</evidence>
<dbReference type="GO" id="GO:0005829">
    <property type="term" value="C:cytosol"/>
    <property type="evidence" value="ECO:0007669"/>
    <property type="project" value="TreeGrafter"/>
</dbReference>
<sequence>MYRPKLDLIQTERAIKTIKTVFEDKLSSALNLTRISAPLFVTRESGMNDNLNGIERPVSFDLKATGETAEVVQSLAKWKRYALAKYRFGVRFGLYTDMNAIRRDEDLDNLHSVYVDQWDWEAVIRREDRNIAFLQETVKRIYAALKETADRICAEFPALDNYLAEEISFVTTQQLEDAYPDKTPKERELAYVRAHGAAFIMQIGGRLRSGQKHDGRAPDYDDWSLNGDIVLYYPVLDCAFEISSMGIRVDEESLLSQLKEENCLDRLQYPFHKALAAGELPLTMGGGIGQSRLCMFLLGKMHIGEVQVSLWDKKTEQYCRENNITLM</sequence>
<keyword evidence="1 7" id="KW-0963">Cytoplasm</keyword>
<evidence type="ECO:0000313" key="11">
    <source>
        <dbReference type="Proteomes" id="UP000824025"/>
    </source>
</evidence>
<evidence type="ECO:0000256" key="4">
    <source>
        <dbReference type="ARBA" id="ARBA00022741"/>
    </source>
</evidence>
<evidence type="ECO:0000256" key="8">
    <source>
        <dbReference type="NCBIfam" id="TIGR00669"/>
    </source>
</evidence>
<evidence type="ECO:0000313" key="10">
    <source>
        <dbReference type="EMBL" id="HIZ09294.1"/>
    </source>
</evidence>
<dbReference type="InterPro" id="IPR045864">
    <property type="entry name" value="aa-tRNA-synth_II/BPL/LPL"/>
</dbReference>
<evidence type="ECO:0000256" key="5">
    <source>
        <dbReference type="ARBA" id="ARBA00022840"/>
    </source>
</evidence>
<keyword evidence="5 7" id="KW-0067">ATP-binding</keyword>
<reference evidence="10" key="1">
    <citation type="journal article" date="2021" name="PeerJ">
        <title>Extensive microbial diversity within the chicken gut microbiome revealed by metagenomics and culture.</title>
        <authorList>
            <person name="Gilroy R."/>
            <person name="Ravi A."/>
            <person name="Getino M."/>
            <person name="Pursley I."/>
            <person name="Horton D.L."/>
            <person name="Alikhan N.F."/>
            <person name="Baker D."/>
            <person name="Gharbi K."/>
            <person name="Hall N."/>
            <person name="Watson M."/>
            <person name="Adriaenssens E.M."/>
            <person name="Foster-Nyarko E."/>
            <person name="Jarju S."/>
            <person name="Secka A."/>
            <person name="Antonio M."/>
            <person name="Oren A."/>
            <person name="Chaudhuri R.R."/>
            <person name="La Ragione R."/>
            <person name="Hildebrand F."/>
            <person name="Pallen M.J."/>
        </authorList>
    </citation>
    <scope>NUCLEOTIDE SEQUENCE</scope>
    <source>
        <strain evidence="10">CHK192-19661</strain>
    </source>
</reference>
<comment type="caution">
    <text evidence="10">The sequence shown here is derived from an EMBL/GenBank/DDBJ whole genome shotgun (WGS) entry which is preliminary data.</text>
</comment>
<feature type="domain" description="Aminoacyl-transfer RNA synthetases class-II family profile" evidence="9">
    <location>
        <begin position="103"/>
        <end position="312"/>
    </location>
</feature>
<evidence type="ECO:0000256" key="2">
    <source>
        <dbReference type="ARBA" id="ARBA00022598"/>
    </source>
</evidence>
<dbReference type="GO" id="GO:0004071">
    <property type="term" value="F:aspartate-ammonia ligase activity"/>
    <property type="evidence" value="ECO:0007669"/>
    <property type="project" value="UniProtKB-UniRule"/>
</dbReference>
<dbReference type="PANTHER" id="PTHR30073:SF5">
    <property type="entry name" value="ASPARTATE--AMMONIA LIGASE"/>
    <property type="match status" value="1"/>
</dbReference>
<dbReference type="PIRSF" id="PIRSF001555">
    <property type="entry name" value="Asp_ammon_ligase"/>
    <property type="match status" value="1"/>
</dbReference>
<dbReference type="GO" id="GO:0016740">
    <property type="term" value="F:transferase activity"/>
    <property type="evidence" value="ECO:0007669"/>
    <property type="project" value="UniProtKB-ARBA"/>
</dbReference>
<dbReference type="SUPFAM" id="SSF55681">
    <property type="entry name" value="Class II aaRS and biotin synthetases"/>
    <property type="match status" value="1"/>
</dbReference>
<evidence type="ECO:0000256" key="1">
    <source>
        <dbReference type="ARBA" id="ARBA00022490"/>
    </source>
</evidence>
<keyword evidence="2 7" id="KW-0436">Ligase</keyword>
<comment type="catalytic activity">
    <reaction evidence="7">
        <text>L-aspartate + NH4(+) + ATP = L-asparagine + AMP + diphosphate + H(+)</text>
        <dbReference type="Rhea" id="RHEA:11372"/>
        <dbReference type="ChEBI" id="CHEBI:15378"/>
        <dbReference type="ChEBI" id="CHEBI:28938"/>
        <dbReference type="ChEBI" id="CHEBI:29991"/>
        <dbReference type="ChEBI" id="CHEBI:30616"/>
        <dbReference type="ChEBI" id="CHEBI:33019"/>
        <dbReference type="ChEBI" id="CHEBI:58048"/>
        <dbReference type="ChEBI" id="CHEBI:456215"/>
        <dbReference type="EC" id="6.3.1.1"/>
    </reaction>
</comment>
<dbReference type="Proteomes" id="UP000824025">
    <property type="component" value="Unassembled WGS sequence"/>
</dbReference>
<keyword evidence="4 7" id="KW-0547">Nucleotide-binding</keyword>
<protein>
    <recommendedName>
        <fullName evidence="7 8">Aspartate--ammonia ligase</fullName>
        <ecNumber evidence="7 8">6.3.1.1</ecNumber>
    </recommendedName>
    <alternativeName>
        <fullName evidence="7">Asparagine synthetase A</fullName>
    </alternativeName>
</protein>
<evidence type="ECO:0000256" key="3">
    <source>
        <dbReference type="ARBA" id="ARBA00022605"/>
    </source>
</evidence>
<keyword evidence="6 7" id="KW-0061">Asparagine biosynthesis</keyword>
<dbReference type="GO" id="GO:0070981">
    <property type="term" value="P:L-asparagine biosynthetic process"/>
    <property type="evidence" value="ECO:0007669"/>
    <property type="project" value="UniProtKB-UniRule"/>
</dbReference>
<organism evidence="10 11">
    <name type="scientific">Candidatus Borkfalkia avicola</name>
    <dbReference type="NCBI Taxonomy" id="2838503"/>
    <lineage>
        <taxon>Bacteria</taxon>
        <taxon>Bacillati</taxon>
        <taxon>Bacillota</taxon>
        <taxon>Clostridia</taxon>
        <taxon>Christensenellales</taxon>
        <taxon>Christensenellaceae</taxon>
        <taxon>Candidatus Borkfalkia</taxon>
    </lineage>
</organism>
<dbReference type="Gene3D" id="3.30.930.10">
    <property type="entry name" value="Bira Bifunctional Protein, Domain 2"/>
    <property type="match status" value="1"/>
</dbReference>
<dbReference type="PANTHER" id="PTHR30073">
    <property type="entry name" value="ASPARTATE--AMMONIA LIGASE"/>
    <property type="match status" value="1"/>
</dbReference>
<name>A0A9D2IHC0_9FIRM</name>
<dbReference type="InterPro" id="IPR004618">
    <property type="entry name" value="AsnA"/>
</dbReference>
<reference evidence="10" key="2">
    <citation type="submission" date="2021-04" db="EMBL/GenBank/DDBJ databases">
        <authorList>
            <person name="Gilroy R."/>
        </authorList>
    </citation>
    <scope>NUCLEOTIDE SEQUENCE</scope>
    <source>
        <strain evidence="10">CHK192-19661</strain>
    </source>
</reference>
<comment type="similarity">
    <text evidence="7">Belongs to the class-II aminoacyl-tRNA synthetase family. AsnA subfamily.</text>
</comment>
<dbReference type="EMBL" id="DXCF01000012">
    <property type="protein sequence ID" value="HIZ09294.1"/>
    <property type="molecule type" value="Genomic_DNA"/>
</dbReference>
<dbReference type="Pfam" id="PF03590">
    <property type="entry name" value="AsnA"/>
    <property type="match status" value="1"/>
</dbReference>
<dbReference type="InterPro" id="IPR006195">
    <property type="entry name" value="aa-tRNA-synth_II"/>
</dbReference>
<gene>
    <name evidence="7 10" type="primary">asnA</name>
    <name evidence="10" type="ORF">H9726_02280</name>
</gene>
<keyword evidence="3 7" id="KW-0028">Amino-acid biosynthesis</keyword>
<dbReference type="HAMAP" id="MF_00555">
    <property type="entry name" value="AsnA"/>
    <property type="match status" value="1"/>
</dbReference>
<proteinExistence type="inferred from homology"/>
<dbReference type="GO" id="GO:0140096">
    <property type="term" value="F:catalytic activity, acting on a protein"/>
    <property type="evidence" value="ECO:0007669"/>
    <property type="project" value="UniProtKB-ARBA"/>
</dbReference>
<evidence type="ECO:0000256" key="6">
    <source>
        <dbReference type="ARBA" id="ARBA00022888"/>
    </source>
</evidence>
<dbReference type="NCBIfam" id="TIGR00669">
    <property type="entry name" value="asnA"/>
    <property type="match status" value="1"/>
</dbReference>
<dbReference type="EC" id="6.3.1.1" evidence="7 8"/>
<accession>A0A9D2IHC0</accession>
<comment type="subcellular location">
    <subcellularLocation>
        <location evidence="7">Cytoplasm</location>
    </subcellularLocation>
</comment>
<comment type="pathway">
    <text evidence="7">Amino-acid biosynthesis; L-asparagine biosynthesis; L-asparagine from L-aspartate (ammonia route): step 1/1.</text>
</comment>
<dbReference type="GO" id="GO:0005524">
    <property type="term" value="F:ATP binding"/>
    <property type="evidence" value="ECO:0007669"/>
    <property type="project" value="UniProtKB-UniRule"/>
</dbReference>